<organism evidence="1 2">
    <name type="scientific">Lysobacter enzymogenes</name>
    <dbReference type="NCBI Taxonomy" id="69"/>
    <lineage>
        <taxon>Bacteria</taxon>
        <taxon>Pseudomonadati</taxon>
        <taxon>Pseudomonadota</taxon>
        <taxon>Gammaproteobacteria</taxon>
        <taxon>Lysobacterales</taxon>
        <taxon>Lysobacteraceae</taxon>
        <taxon>Lysobacter</taxon>
    </lineage>
</organism>
<sequence>MGDADAVPAALSGGSFLVGAAREPRLRQRNAGAQWRSWVSIRRRPNAAWCCCLRRCLVGAVAACAAPTGSFGQKR</sequence>
<name>A0A0S2DGH6_LYSEN</name>
<dbReference type="KEGG" id="lez:GLE_2151"/>
<dbReference type="AlphaFoldDB" id="A0A0S2DGH6"/>
<accession>A0A0S2DGH6</accession>
<evidence type="ECO:0000313" key="1">
    <source>
        <dbReference type="EMBL" id="ALN57501.1"/>
    </source>
</evidence>
<protein>
    <submittedName>
        <fullName evidence="1">Uncharacterized protein</fullName>
    </submittedName>
</protein>
<reference evidence="1 2" key="1">
    <citation type="submission" date="2015-11" db="EMBL/GenBank/DDBJ databases">
        <title>Genome sequences of Lysobacter enzymogenes strain C3 and Lysobacter antibioticus ATCC 29479.</title>
        <authorList>
            <person name="Kobayashi D.Y."/>
        </authorList>
    </citation>
    <scope>NUCLEOTIDE SEQUENCE [LARGE SCALE GENOMIC DNA]</scope>
    <source>
        <strain evidence="1 2">C3</strain>
    </source>
</reference>
<gene>
    <name evidence="1" type="ORF">GLE_2151</name>
</gene>
<dbReference type="STRING" id="69.GLE_2151"/>
<dbReference type="EMBL" id="CP013140">
    <property type="protein sequence ID" value="ALN57501.1"/>
    <property type="molecule type" value="Genomic_DNA"/>
</dbReference>
<proteinExistence type="predicted"/>
<evidence type="ECO:0000313" key="2">
    <source>
        <dbReference type="Proteomes" id="UP000061569"/>
    </source>
</evidence>
<dbReference type="Proteomes" id="UP000061569">
    <property type="component" value="Chromosome"/>
</dbReference>